<organism evidence="1 2">
    <name type="scientific">Alternaria gaisen</name>
    <dbReference type="NCBI Taxonomy" id="167740"/>
    <lineage>
        <taxon>Eukaryota</taxon>
        <taxon>Fungi</taxon>
        <taxon>Dikarya</taxon>
        <taxon>Ascomycota</taxon>
        <taxon>Pezizomycotina</taxon>
        <taxon>Dothideomycetes</taxon>
        <taxon>Pleosporomycetidae</taxon>
        <taxon>Pleosporales</taxon>
        <taxon>Pleosporineae</taxon>
        <taxon>Pleosporaceae</taxon>
        <taxon>Alternaria</taxon>
        <taxon>Alternaria sect. Alternaria</taxon>
    </lineage>
</organism>
<accession>A0ACB6FBU8</accession>
<comment type="caution">
    <text evidence="1">The sequence shown here is derived from an EMBL/GenBank/DDBJ whole genome shotgun (WGS) entry which is preliminary data.</text>
</comment>
<protein>
    <submittedName>
        <fullName evidence="1">Uncharacterized protein</fullName>
    </submittedName>
</protein>
<sequence length="306" mass="33961">MDQQTGLFELYRGDDPIVDIVAIHGLNGHPLRTWTTNQTGKCWLMDKDLLPSNLKQARILSFGYNAAVTAFLGKTSSDRIMQHAQTLIAELVADRELEDAVQRPIIFLCHSLGGIIAKRALAYSASRTSKSVQHLHSIFVSTYGILFLGTPHNGSSKAGLASVGSRMISAFAPSRVLDTDSQLADALCQGSEVLQNVTDMFAPLMKNFRIYFFWEQEKTNLGSTLDYIVEENSAAPILDNTERAGLPYGHRDMSKFESRSSPGYRLVIAALFRYSREAPKMVAARWVQAAAMLKSKRQNEAAELVW</sequence>
<dbReference type="EMBL" id="PDWZ02000010">
    <property type="protein sequence ID" value="KAB2101868.1"/>
    <property type="molecule type" value="Genomic_DNA"/>
</dbReference>
<reference evidence="1 2" key="1">
    <citation type="journal article" date="2019" name="bioRxiv">
        <title>Genomics, evolutionary history and diagnostics of the Alternaria alternata species group including apple and Asian pear pathotypes.</title>
        <authorList>
            <person name="Armitage A.D."/>
            <person name="Cockerton H.M."/>
            <person name="Sreenivasaprasad S."/>
            <person name="Woodhall J.W."/>
            <person name="Lane C.R."/>
            <person name="Harrison R.J."/>
            <person name="Clarkson J.P."/>
        </authorList>
    </citation>
    <scope>NUCLEOTIDE SEQUENCE [LARGE SCALE GENOMIC DNA]</scope>
    <source>
        <strain evidence="1 2">FERA 650</strain>
    </source>
</reference>
<gene>
    <name evidence="1" type="ORF">AG0111_0g9720</name>
</gene>
<evidence type="ECO:0000313" key="2">
    <source>
        <dbReference type="Proteomes" id="UP000293547"/>
    </source>
</evidence>
<name>A0ACB6FBU8_9PLEO</name>
<keyword evidence="2" id="KW-1185">Reference proteome</keyword>
<evidence type="ECO:0000313" key="1">
    <source>
        <dbReference type="EMBL" id="KAB2101868.1"/>
    </source>
</evidence>
<proteinExistence type="predicted"/>
<dbReference type="Proteomes" id="UP000293547">
    <property type="component" value="Unassembled WGS sequence"/>
</dbReference>